<evidence type="ECO:0000313" key="3">
    <source>
        <dbReference type="Proteomes" id="UP001499854"/>
    </source>
</evidence>
<dbReference type="EMBL" id="BAAAQM010000007">
    <property type="protein sequence ID" value="GAA1961113.1"/>
    <property type="molecule type" value="Genomic_DNA"/>
</dbReference>
<organism evidence="2 3">
    <name type="scientific">Catenulispora subtropica</name>
    <dbReference type="NCBI Taxonomy" id="450798"/>
    <lineage>
        <taxon>Bacteria</taxon>
        <taxon>Bacillati</taxon>
        <taxon>Actinomycetota</taxon>
        <taxon>Actinomycetes</taxon>
        <taxon>Catenulisporales</taxon>
        <taxon>Catenulisporaceae</taxon>
        <taxon>Catenulispora</taxon>
    </lineage>
</organism>
<feature type="domain" description="AB hydrolase-1" evidence="1">
    <location>
        <begin position="24"/>
        <end position="285"/>
    </location>
</feature>
<dbReference type="PRINTS" id="PR00111">
    <property type="entry name" value="ABHYDROLASE"/>
</dbReference>
<comment type="caution">
    <text evidence="2">The sequence shown here is derived from an EMBL/GenBank/DDBJ whole genome shotgun (WGS) entry which is preliminary data.</text>
</comment>
<dbReference type="GO" id="GO:0016787">
    <property type="term" value="F:hydrolase activity"/>
    <property type="evidence" value="ECO:0007669"/>
    <property type="project" value="UniProtKB-KW"/>
</dbReference>
<dbReference type="RefSeq" id="WP_344656395.1">
    <property type="nucleotide sequence ID" value="NZ_BAAAQM010000007.1"/>
</dbReference>
<proteinExistence type="predicted"/>
<dbReference type="InterPro" id="IPR029058">
    <property type="entry name" value="AB_hydrolase_fold"/>
</dbReference>
<evidence type="ECO:0000313" key="2">
    <source>
        <dbReference type="EMBL" id="GAA1961113.1"/>
    </source>
</evidence>
<dbReference type="SUPFAM" id="SSF53474">
    <property type="entry name" value="alpha/beta-Hydrolases"/>
    <property type="match status" value="1"/>
</dbReference>
<dbReference type="InterPro" id="IPR000073">
    <property type="entry name" value="AB_hydrolase_1"/>
</dbReference>
<reference evidence="3" key="1">
    <citation type="journal article" date="2019" name="Int. J. Syst. Evol. Microbiol.">
        <title>The Global Catalogue of Microorganisms (GCM) 10K type strain sequencing project: providing services to taxonomists for standard genome sequencing and annotation.</title>
        <authorList>
            <consortium name="The Broad Institute Genomics Platform"/>
            <consortium name="The Broad Institute Genome Sequencing Center for Infectious Disease"/>
            <person name="Wu L."/>
            <person name="Ma J."/>
        </authorList>
    </citation>
    <scope>NUCLEOTIDE SEQUENCE [LARGE SCALE GENOMIC DNA]</scope>
    <source>
        <strain evidence="3">JCM 16013</strain>
    </source>
</reference>
<name>A0ABP5CDJ5_9ACTN</name>
<dbReference type="Pfam" id="PF00561">
    <property type="entry name" value="Abhydrolase_1"/>
    <property type="match status" value="1"/>
</dbReference>
<evidence type="ECO:0000259" key="1">
    <source>
        <dbReference type="Pfam" id="PF00561"/>
    </source>
</evidence>
<keyword evidence="3" id="KW-1185">Reference proteome</keyword>
<dbReference type="PANTHER" id="PTHR43433">
    <property type="entry name" value="HYDROLASE, ALPHA/BETA FOLD FAMILY PROTEIN"/>
    <property type="match status" value="1"/>
</dbReference>
<dbReference type="InterPro" id="IPR050471">
    <property type="entry name" value="AB_hydrolase"/>
</dbReference>
<dbReference type="Proteomes" id="UP001499854">
    <property type="component" value="Unassembled WGS sequence"/>
</dbReference>
<sequence length="310" mass="33834">MRTLVVTEGGRGLAVESWGPEDGYPILYLHGMPGSRRGPRPLVNHLHNSGLRLIAYDRPGYGGSGRLEGRSVSHAAADVASIADALGLEKFSVMGRSGGGPHAMACAALLPERVENVAVLVSLAPFDVDPAELDWFAGMTQSNIHAFTLAAEDHGSLHEELLQRHSALNSDPQQMIRSLVPEMSPGDRRIVWETGVRRMLVQNFDAAFDPEEADTDVRDHGLQGWFDDVVSLVKPWGFQVSDIEVPALLWHGELDTFSPIDHFYWLADHLKNATTMLALNTAHFGAIPAMPRILRWLANTANRAGAVSGR</sequence>
<protein>
    <submittedName>
        <fullName evidence="2">Alpha/beta hydrolase</fullName>
    </submittedName>
</protein>
<accession>A0ABP5CDJ5</accession>
<gene>
    <name evidence="2" type="ORF">GCM10009838_17040</name>
</gene>
<dbReference type="PANTHER" id="PTHR43433:SF5">
    <property type="entry name" value="AB HYDROLASE-1 DOMAIN-CONTAINING PROTEIN"/>
    <property type="match status" value="1"/>
</dbReference>
<dbReference type="Gene3D" id="3.40.50.1820">
    <property type="entry name" value="alpha/beta hydrolase"/>
    <property type="match status" value="1"/>
</dbReference>
<keyword evidence="2" id="KW-0378">Hydrolase</keyword>